<dbReference type="SUPFAM" id="SSF81624">
    <property type="entry name" value="N-terminal domain of MutM-like DNA repair proteins"/>
    <property type="match status" value="1"/>
</dbReference>
<organism evidence="2 3">
    <name type="scientific">Candidatus Kaiserbacteria bacterium GW2011_GWA2_49_19</name>
    <dbReference type="NCBI Taxonomy" id="1618669"/>
    <lineage>
        <taxon>Bacteria</taxon>
        <taxon>Candidatus Kaiseribacteriota</taxon>
    </lineage>
</organism>
<reference evidence="2 3" key="1">
    <citation type="journal article" date="2015" name="Nature">
        <title>rRNA introns, odd ribosomes, and small enigmatic genomes across a large radiation of phyla.</title>
        <authorList>
            <person name="Brown C.T."/>
            <person name="Hug L.A."/>
            <person name="Thomas B.C."/>
            <person name="Sharon I."/>
            <person name="Castelle C.J."/>
            <person name="Singh A."/>
            <person name="Wilkins M.J."/>
            <person name="Williams K.H."/>
            <person name="Banfield J.F."/>
        </authorList>
    </citation>
    <scope>NUCLEOTIDE SEQUENCE [LARGE SCALE GENOMIC DNA]</scope>
</reference>
<sequence length="108" mass="12430">MPELPEVEIIRRDLIKKIMNKKIVHVEVYHNTSVGNMSTKFVQALTGNAIVKIDRRGKLLIWRLKKSLSAGRQGTQSILVHLKMTGQLIYVRLHRSPSPYRGRDRGWG</sequence>
<dbReference type="SMART" id="SM00898">
    <property type="entry name" value="Fapy_DNA_glyco"/>
    <property type="match status" value="1"/>
</dbReference>
<dbReference type="InterPro" id="IPR035937">
    <property type="entry name" value="FPG_N"/>
</dbReference>
<name>A0A0G1VS15_9BACT</name>
<dbReference type="Gene3D" id="3.20.190.10">
    <property type="entry name" value="MutM-like, N-terminal"/>
    <property type="match status" value="1"/>
</dbReference>
<dbReference type="Proteomes" id="UP000033965">
    <property type="component" value="Unassembled WGS sequence"/>
</dbReference>
<dbReference type="InterPro" id="IPR012319">
    <property type="entry name" value="FPG_cat"/>
</dbReference>
<dbReference type="AlphaFoldDB" id="A0A0G1VS15"/>
<evidence type="ECO:0000313" key="3">
    <source>
        <dbReference type="Proteomes" id="UP000033965"/>
    </source>
</evidence>
<gene>
    <name evidence="2" type="ORF">UY44_C0004G0013</name>
</gene>
<protein>
    <recommendedName>
        <fullName evidence="1">Formamidopyrimidine-DNA glycosylase catalytic domain-containing protein</fullName>
    </recommendedName>
</protein>
<comment type="caution">
    <text evidence="2">The sequence shown here is derived from an EMBL/GenBank/DDBJ whole genome shotgun (WGS) entry which is preliminary data.</text>
</comment>
<dbReference type="Pfam" id="PF01149">
    <property type="entry name" value="Fapy_DNA_glyco"/>
    <property type="match status" value="1"/>
</dbReference>
<accession>A0A0G1VS15</accession>
<dbReference type="GO" id="GO:0003906">
    <property type="term" value="F:DNA-(apurinic or apyrimidinic site) endonuclease activity"/>
    <property type="evidence" value="ECO:0007669"/>
    <property type="project" value="InterPro"/>
</dbReference>
<evidence type="ECO:0000259" key="1">
    <source>
        <dbReference type="PROSITE" id="PS51068"/>
    </source>
</evidence>
<feature type="domain" description="Formamidopyrimidine-DNA glycosylase catalytic" evidence="1">
    <location>
        <begin position="2"/>
        <end position="108"/>
    </location>
</feature>
<dbReference type="PROSITE" id="PS51068">
    <property type="entry name" value="FPG_CAT"/>
    <property type="match status" value="1"/>
</dbReference>
<dbReference type="GO" id="GO:0019104">
    <property type="term" value="F:DNA N-glycosylase activity"/>
    <property type="evidence" value="ECO:0007669"/>
    <property type="project" value="InterPro"/>
</dbReference>
<evidence type="ECO:0000313" key="2">
    <source>
        <dbReference type="EMBL" id="KKW09298.1"/>
    </source>
</evidence>
<proteinExistence type="predicted"/>
<dbReference type="GO" id="GO:0006284">
    <property type="term" value="P:base-excision repair"/>
    <property type="evidence" value="ECO:0007669"/>
    <property type="project" value="InterPro"/>
</dbReference>
<dbReference type="GO" id="GO:0008270">
    <property type="term" value="F:zinc ion binding"/>
    <property type="evidence" value="ECO:0007669"/>
    <property type="project" value="InterPro"/>
</dbReference>
<dbReference type="EMBL" id="LCPZ01000004">
    <property type="protein sequence ID" value="KKW09298.1"/>
    <property type="molecule type" value="Genomic_DNA"/>
</dbReference>